<dbReference type="Proteomes" id="UP000678393">
    <property type="component" value="Unassembled WGS sequence"/>
</dbReference>
<proteinExistence type="predicted"/>
<evidence type="ECO:0000313" key="1">
    <source>
        <dbReference type="EMBL" id="CAG5130230.1"/>
    </source>
</evidence>
<comment type="caution">
    <text evidence="1">The sequence shown here is derived from an EMBL/GenBank/DDBJ whole genome shotgun (WGS) entry which is preliminary data.</text>
</comment>
<evidence type="ECO:0000313" key="2">
    <source>
        <dbReference type="Proteomes" id="UP000678393"/>
    </source>
</evidence>
<gene>
    <name evidence="1" type="ORF">CUNI_LOCUS15788</name>
</gene>
<sequence length="158" mass="18308">YPVLYAEEVVDGEVMILQVGIFKDGPGNTMFAQLYNFTNDYNEFGALEYDYHQIEGFEMSQLWTDDECRAYFEIYDGLLTGTFPDCKFTNPDGTHPYFVLIYNCQHEIAVFPTNTNQKATDTPYVLDPSRDRFELNGDYDTFQSPCEPYKLKTQEAES</sequence>
<dbReference type="EMBL" id="CAJHNH020003901">
    <property type="protein sequence ID" value="CAG5130230.1"/>
    <property type="molecule type" value="Genomic_DNA"/>
</dbReference>
<keyword evidence="2" id="KW-1185">Reference proteome</keyword>
<dbReference type="AlphaFoldDB" id="A0A8S3ZR23"/>
<reference evidence="1" key="1">
    <citation type="submission" date="2021-04" db="EMBL/GenBank/DDBJ databases">
        <authorList>
            <consortium name="Molecular Ecology Group"/>
        </authorList>
    </citation>
    <scope>NUCLEOTIDE SEQUENCE</scope>
</reference>
<organism evidence="1 2">
    <name type="scientific">Candidula unifasciata</name>
    <dbReference type="NCBI Taxonomy" id="100452"/>
    <lineage>
        <taxon>Eukaryota</taxon>
        <taxon>Metazoa</taxon>
        <taxon>Spiralia</taxon>
        <taxon>Lophotrochozoa</taxon>
        <taxon>Mollusca</taxon>
        <taxon>Gastropoda</taxon>
        <taxon>Heterobranchia</taxon>
        <taxon>Euthyneura</taxon>
        <taxon>Panpulmonata</taxon>
        <taxon>Eupulmonata</taxon>
        <taxon>Stylommatophora</taxon>
        <taxon>Helicina</taxon>
        <taxon>Helicoidea</taxon>
        <taxon>Geomitridae</taxon>
        <taxon>Candidula</taxon>
    </lineage>
</organism>
<protein>
    <submittedName>
        <fullName evidence="1">Uncharacterized protein</fullName>
    </submittedName>
</protein>
<accession>A0A8S3ZR23</accession>
<name>A0A8S3ZR23_9EUPU</name>
<feature type="non-terminal residue" evidence="1">
    <location>
        <position position="158"/>
    </location>
</feature>